<dbReference type="Proteomes" id="UP000789920">
    <property type="component" value="Unassembled WGS sequence"/>
</dbReference>
<protein>
    <submittedName>
        <fullName evidence="1">11848_t:CDS:1</fullName>
    </submittedName>
</protein>
<organism evidence="1 2">
    <name type="scientific">Racocetra persica</name>
    <dbReference type="NCBI Taxonomy" id="160502"/>
    <lineage>
        <taxon>Eukaryota</taxon>
        <taxon>Fungi</taxon>
        <taxon>Fungi incertae sedis</taxon>
        <taxon>Mucoromycota</taxon>
        <taxon>Glomeromycotina</taxon>
        <taxon>Glomeromycetes</taxon>
        <taxon>Diversisporales</taxon>
        <taxon>Gigasporaceae</taxon>
        <taxon>Racocetra</taxon>
    </lineage>
</organism>
<accession>A0ACA9PIF4</accession>
<keyword evidence="2" id="KW-1185">Reference proteome</keyword>
<evidence type="ECO:0000313" key="1">
    <source>
        <dbReference type="EMBL" id="CAG8711093.1"/>
    </source>
</evidence>
<reference evidence="1" key="1">
    <citation type="submission" date="2021-06" db="EMBL/GenBank/DDBJ databases">
        <authorList>
            <person name="Kallberg Y."/>
            <person name="Tangrot J."/>
            <person name="Rosling A."/>
        </authorList>
    </citation>
    <scope>NUCLEOTIDE SEQUENCE</scope>
    <source>
        <strain evidence="1">MA461A</strain>
    </source>
</reference>
<evidence type="ECO:0000313" key="2">
    <source>
        <dbReference type="Proteomes" id="UP000789920"/>
    </source>
</evidence>
<proteinExistence type="predicted"/>
<gene>
    <name evidence="1" type="ORF">RPERSI_LOCUS10545</name>
</gene>
<dbReference type="EMBL" id="CAJVQC010020965">
    <property type="protein sequence ID" value="CAG8711093.1"/>
    <property type="molecule type" value="Genomic_DNA"/>
</dbReference>
<sequence>MSSYALIENRTNIEVVSSVLTSFISNSSEIASLDVSKKSELVSALLSDLDENGVQLKWNDDVRLLALQTLKTLGRDVNGCELLFSDKGFLILLYHASLLSNDMTDTPVAQEALTCIANALLLNESTRDIFEKYNCVPKVCHGLK</sequence>
<name>A0ACA9PIF4_9GLOM</name>
<comment type="caution">
    <text evidence="1">The sequence shown here is derived from an EMBL/GenBank/DDBJ whole genome shotgun (WGS) entry which is preliminary data.</text>
</comment>
<feature type="non-terminal residue" evidence="1">
    <location>
        <position position="144"/>
    </location>
</feature>